<dbReference type="Proteomes" id="UP000674270">
    <property type="component" value="Unassembled WGS sequence"/>
</dbReference>
<dbReference type="AlphaFoldDB" id="A0A8I2AN64"/>
<name>A0A8I2AN64_9GAMM</name>
<gene>
    <name evidence="1" type="ORF">J7T18_09120</name>
</gene>
<evidence type="ECO:0000313" key="2">
    <source>
        <dbReference type="Proteomes" id="UP000674270"/>
    </source>
</evidence>
<accession>A0A8I2AN64</accession>
<evidence type="ECO:0000313" key="1">
    <source>
        <dbReference type="EMBL" id="MBQ0268455.1"/>
    </source>
</evidence>
<comment type="caution">
    <text evidence="1">The sequence shown here is derived from an EMBL/GenBank/DDBJ whole genome shotgun (WGS) entry which is preliminary data.</text>
</comment>
<dbReference type="EMBL" id="JAGKLY010000003">
    <property type="protein sequence ID" value="MBQ0268455.1"/>
    <property type="molecule type" value="Genomic_DNA"/>
</dbReference>
<sequence length="385" mass="45060">MKKIQFDIPFDQDKLLTYFNKKENNALRKKLTQVRNTSNASNGICHGLSNLYLLNENKSDGDKLIESMGAALKSIKAQSYHLKNRKPNDVEVSLLNKQIVNGLNIQISYERAYDFNKIAHKIDSLLIDNKKKKTSLINKSTDIKVDKNLISLENKENDLNIKNLYDITHLLMKNISRVNKNVSYLDSKYEIIELVTFYYNLVRKNKEDSIEIYYCHKILNENIKNKIISDLPLDDKEIKIFLANAFEFISKLEMYKNTAKNINSGLINDISLPICDYANLQINKNQSNIEKLKADIENKLKYNNDYYSLISYDGHCMAISIKHDKNNYIYKFFDPNRGIKKYDNENDFLENLKHLLSYHSDKPIPNHIDEFKFRVLSMDSFLLKH</sequence>
<reference evidence="1" key="1">
    <citation type="submission" date="2021-03" db="EMBL/GenBank/DDBJ databases">
        <authorList>
            <person name="Stanton E."/>
        </authorList>
    </citation>
    <scope>NUCLEOTIDE SEQUENCE</scope>
    <source>
        <strain evidence="1">2020EL-00113</strain>
    </source>
</reference>
<dbReference type="RefSeq" id="WP_036957918.1">
    <property type="nucleotide sequence ID" value="NZ_JAGKLY010000003.1"/>
</dbReference>
<proteinExistence type="predicted"/>
<protein>
    <recommendedName>
        <fullName evidence="3">Peptidase C58 YopT-type domain-containing protein</fullName>
    </recommendedName>
</protein>
<evidence type="ECO:0008006" key="3">
    <source>
        <dbReference type="Google" id="ProtNLM"/>
    </source>
</evidence>
<organism evidence="1 2">
    <name type="scientific">Providencia huaxiensis</name>
    <dbReference type="NCBI Taxonomy" id="2027290"/>
    <lineage>
        <taxon>Bacteria</taxon>
        <taxon>Pseudomonadati</taxon>
        <taxon>Pseudomonadota</taxon>
        <taxon>Gammaproteobacteria</taxon>
        <taxon>Enterobacterales</taxon>
        <taxon>Morganellaceae</taxon>
        <taxon>Providencia</taxon>
    </lineage>
</organism>